<reference evidence="2 3" key="1">
    <citation type="submission" date="2018-09" db="EMBL/GenBank/DDBJ databases">
        <title>A clostridial neurotoxin that targets Anopheles mosquitoes.</title>
        <authorList>
            <person name="Contreras E."/>
            <person name="Masuyer G."/>
            <person name="Qureshi N."/>
            <person name="Chawla S."/>
            <person name="Lim H.L."/>
            <person name="Chen J."/>
            <person name="Stenmark P."/>
            <person name="Gill S."/>
        </authorList>
    </citation>
    <scope>NUCLEOTIDE SEQUENCE [LARGE SCALE GENOMIC DNA]</scope>
    <source>
        <strain evidence="2 3">Cbm</strain>
    </source>
</reference>
<evidence type="ECO:0000313" key="3">
    <source>
        <dbReference type="Proteomes" id="UP000326961"/>
    </source>
</evidence>
<gene>
    <name evidence="2" type="ORF">D4A35_07875</name>
</gene>
<proteinExistence type="predicted"/>
<keyword evidence="1" id="KW-0812">Transmembrane</keyword>
<dbReference type="EMBL" id="CP032452">
    <property type="protein sequence ID" value="QEZ68856.1"/>
    <property type="molecule type" value="Genomic_DNA"/>
</dbReference>
<keyword evidence="1" id="KW-1133">Transmembrane helix</keyword>
<evidence type="ECO:0000256" key="1">
    <source>
        <dbReference type="SAM" id="Phobius"/>
    </source>
</evidence>
<keyword evidence="1" id="KW-0472">Membrane</keyword>
<organism evidence="2 3">
    <name type="scientific">Paraclostridium bifermentans</name>
    <name type="common">Clostridium bifermentans</name>
    <dbReference type="NCBI Taxonomy" id="1490"/>
    <lineage>
        <taxon>Bacteria</taxon>
        <taxon>Bacillati</taxon>
        <taxon>Bacillota</taxon>
        <taxon>Clostridia</taxon>
        <taxon>Peptostreptococcales</taxon>
        <taxon>Peptostreptococcaceae</taxon>
        <taxon>Paraclostridium</taxon>
    </lineage>
</organism>
<name>A0A5P3XCP0_PARBF</name>
<accession>A0A5P3XCP0</accession>
<protein>
    <submittedName>
        <fullName evidence="2">Uncharacterized protein</fullName>
    </submittedName>
</protein>
<dbReference type="AlphaFoldDB" id="A0A5P3XCP0"/>
<dbReference type="Proteomes" id="UP000326961">
    <property type="component" value="Chromosome"/>
</dbReference>
<feature type="transmembrane region" description="Helical" evidence="1">
    <location>
        <begin position="270"/>
        <end position="288"/>
    </location>
</feature>
<evidence type="ECO:0000313" key="2">
    <source>
        <dbReference type="EMBL" id="QEZ68856.1"/>
    </source>
</evidence>
<dbReference type="RefSeq" id="WP_150886494.1">
    <property type="nucleotide sequence ID" value="NZ_CP032452.1"/>
</dbReference>
<sequence>MINSINKNFYDIGNKSNMTKSNKEQLKQQIKTPSQECEAIVGRIKDELQKATLISMKIISGENINKSEEKFINLKYPDIKKLAEKLNKDIKQLKVLIKNCNSDEERKDLINREINNVNLMGKKGLISEVEVKLKLGALIEVEKFSNTMKIENKKIEVIAIKLLKNQNLTSKELALIEEKIPNIKQIVNKIVKENKSLKDEINNCNTTEEKQQKISKTFNDLDSLFKNNRISDLEFKLNLFYISSLEREIKKEKNKQLWINPYFYLNTSSLVDNLSGVLIIIVIIIVILKFI</sequence>